<comment type="caution">
    <text evidence="1">The sequence shown here is derived from an EMBL/GenBank/DDBJ whole genome shotgun (WGS) entry which is preliminary data.</text>
</comment>
<protein>
    <submittedName>
        <fullName evidence="1">Uncharacterized protein</fullName>
    </submittedName>
</protein>
<sequence length="412" mass="42960">MKQRIWGNAGDNYHASTVEYASVERFTGLRSTESHRYTVCPASGTMSGLNVQLGGAPGAGKSITFVLMVNGSPSTLTVTISGDTDTFGADSANEVSITAGDLLSIRTTPSGTPTVSPADWNMTFTGSTDKESILMGLTAQIGFSASATEFSGLSGWTGQGPDATEANTQQLCAGAGTIKSLYVKLVMDPGTAPDAYRFTVRLNGSSTVLTTTITADDTTGSDLVNSFTVAPGDLLTIMSEPLNTPSVEPFATWGVVFLADTDGESLVLAGTANTLHQSNTEFMALRPNQMGSLWVTASNSHNNYMGPGVLRKMYVRLSVAPGSGGDSYTFSPRHIDVEAGNQSVTITDAETTGSDTVNKDAIDEADVWNIGCVPANGPTNAPQAWWGFVMFIGVDKGAKGSMGRAMVAAGYI</sequence>
<gene>
    <name evidence="1" type="ORF">LCGC14_0378470</name>
</gene>
<evidence type="ECO:0000313" key="1">
    <source>
        <dbReference type="EMBL" id="KKN75609.1"/>
    </source>
</evidence>
<reference evidence="1" key="1">
    <citation type="journal article" date="2015" name="Nature">
        <title>Complex archaea that bridge the gap between prokaryotes and eukaryotes.</title>
        <authorList>
            <person name="Spang A."/>
            <person name="Saw J.H."/>
            <person name="Jorgensen S.L."/>
            <person name="Zaremba-Niedzwiedzka K."/>
            <person name="Martijn J."/>
            <person name="Lind A.E."/>
            <person name="van Eijk R."/>
            <person name="Schleper C."/>
            <person name="Guy L."/>
            <person name="Ettema T.J."/>
        </authorList>
    </citation>
    <scope>NUCLEOTIDE SEQUENCE</scope>
</reference>
<accession>A0A0F9T8Q2</accession>
<dbReference type="AlphaFoldDB" id="A0A0F9T8Q2"/>
<dbReference type="EMBL" id="LAZR01000306">
    <property type="protein sequence ID" value="KKN75609.1"/>
    <property type="molecule type" value="Genomic_DNA"/>
</dbReference>
<proteinExistence type="predicted"/>
<name>A0A0F9T8Q2_9ZZZZ</name>
<organism evidence="1">
    <name type="scientific">marine sediment metagenome</name>
    <dbReference type="NCBI Taxonomy" id="412755"/>
    <lineage>
        <taxon>unclassified sequences</taxon>
        <taxon>metagenomes</taxon>
        <taxon>ecological metagenomes</taxon>
    </lineage>
</organism>